<proteinExistence type="predicted"/>
<name>A0A699WCF0_TANCI</name>
<protein>
    <recommendedName>
        <fullName evidence="2">Reverse transcriptase domain-containing protein</fullName>
    </recommendedName>
</protein>
<sequence>MQAARDLQKSYTDLKRKPMEIL</sequence>
<reference evidence="1" key="1">
    <citation type="journal article" date="2019" name="Sci. Rep.">
        <title>Draft genome of Tanacetum cinerariifolium, the natural source of mosquito coil.</title>
        <authorList>
            <person name="Yamashiro T."/>
            <person name="Shiraishi A."/>
            <person name="Satake H."/>
            <person name="Nakayama K."/>
        </authorList>
    </citation>
    <scope>NUCLEOTIDE SEQUENCE</scope>
</reference>
<dbReference type="AlphaFoldDB" id="A0A699WCF0"/>
<feature type="non-terminal residue" evidence="1">
    <location>
        <position position="22"/>
    </location>
</feature>
<gene>
    <name evidence="1" type="ORF">Tci_915889</name>
</gene>
<organism evidence="1">
    <name type="scientific">Tanacetum cinerariifolium</name>
    <name type="common">Dalmatian daisy</name>
    <name type="synonym">Chrysanthemum cinerariifolium</name>
    <dbReference type="NCBI Taxonomy" id="118510"/>
    <lineage>
        <taxon>Eukaryota</taxon>
        <taxon>Viridiplantae</taxon>
        <taxon>Streptophyta</taxon>
        <taxon>Embryophyta</taxon>
        <taxon>Tracheophyta</taxon>
        <taxon>Spermatophyta</taxon>
        <taxon>Magnoliopsida</taxon>
        <taxon>eudicotyledons</taxon>
        <taxon>Gunneridae</taxon>
        <taxon>Pentapetalae</taxon>
        <taxon>asterids</taxon>
        <taxon>campanulids</taxon>
        <taxon>Asterales</taxon>
        <taxon>Asteraceae</taxon>
        <taxon>Asteroideae</taxon>
        <taxon>Anthemideae</taxon>
        <taxon>Anthemidinae</taxon>
        <taxon>Tanacetum</taxon>
    </lineage>
</organism>
<evidence type="ECO:0000313" key="1">
    <source>
        <dbReference type="EMBL" id="GFD43920.1"/>
    </source>
</evidence>
<accession>A0A699WCF0</accession>
<dbReference type="EMBL" id="BKCJ011609300">
    <property type="protein sequence ID" value="GFD43920.1"/>
    <property type="molecule type" value="Genomic_DNA"/>
</dbReference>
<evidence type="ECO:0008006" key="2">
    <source>
        <dbReference type="Google" id="ProtNLM"/>
    </source>
</evidence>
<comment type="caution">
    <text evidence="1">The sequence shown here is derived from an EMBL/GenBank/DDBJ whole genome shotgun (WGS) entry which is preliminary data.</text>
</comment>